<dbReference type="Proteomes" id="UP000279833">
    <property type="component" value="Unassembled WGS sequence"/>
</dbReference>
<gene>
    <name evidence="1" type="ORF">SCUD_LOCUS12445</name>
</gene>
<dbReference type="WBParaSite" id="SCUD_0001244801-mRNA-1">
    <property type="protein sequence ID" value="SCUD_0001244801-mRNA-1"/>
    <property type="gene ID" value="SCUD_0001244801"/>
</dbReference>
<evidence type="ECO:0000313" key="2">
    <source>
        <dbReference type="Proteomes" id="UP000279833"/>
    </source>
</evidence>
<reference evidence="1 2" key="2">
    <citation type="submission" date="2018-11" db="EMBL/GenBank/DDBJ databases">
        <authorList>
            <consortium name="Pathogen Informatics"/>
        </authorList>
    </citation>
    <scope>NUCLEOTIDE SEQUENCE [LARGE SCALE GENOMIC DNA]</scope>
    <source>
        <strain evidence="1">Dakar</strain>
        <strain evidence="2">Dakar, Senegal</strain>
    </source>
</reference>
<dbReference type="EMBL" id="UZAK01035130">
    <property type="protein sequence ID" value="VDP48792.1"/>
    <property type="molecule type" value="Genomic_DNA"/>
</dbReference>
<sequence length="43" mass="4460">MNLGRGVVEFLTGTKLIGSDVSLSAVVASIKVNNSVFCKCSKS</sequence>
<evidence type="ECO:0000313" key="1">
    <source>
        <dbReference type="EMBL" id="VDP48792.1"/>
    </source>
</evidence>
<accession>A0A183KBQ7</accession>
<organism evidence="3">
    <name type="scientific">Schistosoma curassoni</name>
    <dbReference type="NCBI Taxonomy" id="6186"/>
    <lineage>
        <taxon>Eukaryota</taxon>
        <taxon>Metazoa</taxon>
        <taxon>Spiralia</taxon>
        <taxon>Lophotrochozoa</taxon>
        <taxon>Platyhelminthes</taxon>
        <taxon>Trematoda</taxon>
        <taxon>Digenea</taxon>
        <taxon>Strigeidida</taxon>
        <taxon>Schistosomatoidea</taxon>
        <taxon>Schistosomatidae</taxon>
        <taxon>Schistosoma</taxon>
    </lineage>
</organism>
<reference evidence="3" key="1">
    <citation type="submission" date="2016-06" db="UniProtKB">
        <authorList>
            <consortium name="WormBaseParasite"/>
        </authorList>
    </citation>
    <scope>IDENTIFICATION</scope>
</reference>
<keyword evidence="2" id="KW-1185">Reference proteome</keyword>
<name>A0A183KBQ7_9TREM</name>
<protein>
    <submittedName>
        <fullName evidence="3">ABC transporter ATP-binding protein</fullName>
    </submittedName>
</protein>
<dbReference type="AlphaFoldDB" id="A0A183KBQ7"/>
<proteinExistence type="predicted"/>
<evidence type="ECO:0000313" key="3">
    <source>
        <dbReference type="WBParaSite" id="SCUD_0001244801-mRNA-1"/>
    </source>
</evidence>